<evidence type="ECO:0000313" key="2">
    <source>
        <dbReference type="Proteomes" id="UP000828390"/>
    </source>
</evidence>
<gene>
    <name evidence="1" type="ORF">DPMN_076694</name>
</gene>
<dbReference type="SUPFAM" id="SSF56672">
    <property type="entry name" value="DNA/RNA polymerases"/>
    <property type="match status" value="1"/>
</dbReference>
<keyword evidence="2" id="KW-1185">Reference proteome</keyword>
<name>A0A9D4BQQ8_DREPO</name>
<sequence length="83" mass="9412">MKQKRAVAGLLRKYGDTFSKAEWDIGLTNLAEHSIETRNAAPIKQRPRRVPMAYAEEEKKAIEELQEKGSLERAPHHGLPQSC</sequence>
<protein>
    <submittedName>
        <fullName evidence="1">Uncharacterized protein</fullName>
    </submittedName>
</protein>
<accession>A0A9D4BQQ8</accession>
<dbReference type="InterPro" id="IPR043502">
    <property type="entry name" value="DNA/RNA_pol_sf"/>
</dbReference>
<proteinExistence type="predicted"/>
<reference evidence="1" key="1">
    <citation type="journal article" date="2019" name="bioRxiv">
        <title>The Genome of the Zebra Mussel, Dreissena polymorpha: A Resource for Invasive Species Research.</title>
        <authorList>
            <person name="McCartney M.A."/>
            <person name="Auch B."/>
            <person name="Kono T."/>
            <person name="Mallez S."/>
            <person name="Zhang Y."/>
            <person name="Obille A."/>
            <person name="Becker A."/>
            <person name="Abrahante J.E."/>
            <person name="Garbe J."/>
            <person name="Badalamenti J.P."/>
            <person name="Herman A."/>
            <person name="Mangelson H."/>
            <person name="Liachko I."/>
            <person name="Sullivan S."/>
            <person name="Sone E.D."/>
            <person name="Koren S."/>
            <person name="Silverstein K.A.T."/>
            <person name="Beckman K.B."/>
            <person name="Gohl D.M."/>
        </authorList>
    </citation>
    <scope>NUCLEOTIDE SEQUENCE</scope>
    <source>
        <strain evidence="1">Duluth1</strain>
        <tissue evidence="1">Whole animal</tissue>
    </source>
</reference>
<dbReference type="AlphaFoldDB" id="A0A9D4BQQ8"/>
<comment type="caution">
    <text evidence="1">The sequence shown here is derived from an EMBL/GenBank/DDBJ whole genome shotgun (WGS) entry which is preliminary data.</text>
</comment>
<organism evidence="1 2">
    <name type="scientific">Dreissena polymorpha</name>
    <name type="common">Zebra mussel</name>
    <name type="synonym">Mytilus polymorpha</name>
    <dbReference type="NCBI Taxonomy" id="45954"/>
    <lineage>
        <taxon>Eukaryota</taxon>
        <taxon>Metazoa</taxon>
        <taxon>Spiralia</taxon>
        <taxon>Lophotrochozoa</taxon>
        <taxon>Mollusca</taxon>
        <taxon>Bivalvia</taxon>
        <taxon>Autobranchia</taxon>
        <taxon>Heteroconchia</taxon>
        <taxon>Euheterodonta</taxon>
        <taxon>Imparidentia</taxon>
        <taxon>Neoheterodontei</taxon>
        <taxon>Myida</taxon>
        <taxon>Dreissenoidea</taxon>
        <taxon>Dreissenidae</taxon>
        <taxon>Dreissena</taxon>
    </lineage>
</organism>
<reference evidence="1" key="2">
    <citation type="submission" date="2020-11" db="EMBL/GenBank/DDBJ databases">
        <authorList>
            <person name="McCartney M.A."/>
            <person name="Auch B."/>
            <person name="Kono T."/>
            <person name="Mallez S."/>
            <person name="Becker A."/>
            <person name="Gohl D.M."/>
            <person name="Silverstein K.A.T."/>
            <person name="Koren S."/>
            <person name="Bechman K.B."/>
            <person name="Herman A."/>
            <person name="Abrahante J.E."/>
            <person name="Garbe J."/>
        </authorList>
    </citation>
    <scope>NUCLEOTIDE SEQUENCE</scope>
    <source>
        <strain evidence="1">Duluth1</strain>
        <tissue evidence="1">Whole animal</tissue>
    </source>
</reference>
<evidence type="ECO:0000313" key="1">
    <source>
        <dbReference type="EMBL" id="KAH3701702.1"/>
    </source>
</evidence>
<dbReference type="EMBL" id="JAIWYP010000015">
    <property type="protein sequence ID" value="KAH3701702.1"/>
    <property type="molecule type" value="Genomic_DNA"/>
</dbReference>
<dbReference type="Proteomes" id="UP000828390">
    <property type="component" value="Unassembled WGS sequence"/>
</dbReference>